<dbReference type="Proteomes" id="UP000002195">
    <property type="component" value="Unassembled WGS sequence"/>
</dbReference>
<dbReference type="InterPro" id="IPR008030">
    <property type="entry name" value="NmrA-like"/>
</dbReference>
<dbReference type="Pfam" id="PF05368">
    <property type="entry name" value="NmrA"/>
    <property type="match status" value="1"/>
</dbReference>
<dbReference type="STRING" id="44689.Q86I47"/>
<feature type="domain" description="NmrA-like" evidence="3">
    <location>
        <begin position="3"/>
        <end position="297"/>
    </location>
</feature>
<comment type="caution">
    <text evidence="4">The sequence shown here is derived from an EMBL/GenBank/DDBJ whole genome shotgun (WGS) entry which is preliminary data.</text>
</comment>
<dbReference type="VEuPathDB" id="AmoebaDB:DDB_G0275053"/>
<keyword evidence="2" id="KW-0521">NADP</keyword>
<proteinExistence type="inferred from homology"/>
<dbReference type="PhylomeDB" id="Q86I47"/>
<dbReference type="eggNOG" id="ENOG502RG69">
    <property type="taxonomic scope" value="Eukaryota"/>
</dbReference>
<dbReference type="GO" id="GO:0005634">
    <property type="term" value="C:nucleus"/>
    <property type="evidence" value="ECO:0000318"/>
    <property type="project" value="GO_Central"/>
</dbReference>
<dbReference type="PANTHER" id="PTHR42748">
    <property type="entry name" value="NITROGEN METABOLITE REPRESSION PROTEIN NMRA FAMILY MEMBER"/>
    <property type="match status" value="1"/>
</dbReference>
<dbReference type="SMR" id="Q86I47"/>
<dbReference type="InParanoid" id="Q86I47"/>
<dbReference type="GeneID" id="8619873"/>
<dbReference type="dictyBase" id="DDB_G0275053"/>
<organism evidence="4 5">
    <name type="scientific">Dictyostelium discoideum</name>
    <name type="common">Social amoeba</name>
    <dbReference type="NCBI Taxonomy" id="44689"/>
    <lineage>
        <taxon>Eukaryota</taxon>
        <taxon>Amoebozoa</taxon>
        <taxon>Evosea</taxon>
        <taxon>Eumycetozoa</taxon>
        <taxon>Dictyostelia</taxon>
        <taxon>Dictyosteliales</taxon>
        <taxon>Dictyosteliaceae</taxon>
        <taxon>Dictyostelium</taxon>
    </lineage>
</organism>
<sequence>MTVVTVFGSTGSQGGSVARALLKDGFKVRALTRNPESENAKKLQKEGAEIVKCDDADPKEVIEKALKGSDSVFCVTNFWAYFGKELEYGLNIAHAALAAGVKHFVFSGLAPCNKISGGRYNVPHFDLKHKIEEELRKMSKENPSFVTSFVYAPFYMQNFKTFFAPKRTVNEATQEVTYVLGMPLNPKMLPLDMGDINDIGSIVAVMMKDPTKYSGKIIPFSGDCLHGEKIAEIMSKVTGKKVVYNFIEPKDFAQFDFPGAGEMAEMFSYYNEFGAFDKLDKTEASKITKLTNLEEFLKKTNFQLE</sequence>
<dbReference type="AlphaFoldDB" id="Q86I47"/>
<dbReference type="HOGENOM" id="CLU_007383_8_2_1"/>
<dbReference type="PaxDb" id="44689-DDB0167407"/>
<dbReference type="SUPFAM" id="SSF51735">
    <property type="entry name" value="NAD(P)-binding Rossmann-fold domains"/>
    <property type="match status" value="1"/>
</dbReference>
<dbReference type="PANTHER" id="PTHR42748:SF4">
    <property type="entry name" value="NMRA-LIKE DOMAIN-CONTAINING PROTEIN-RELATED"/>
    <property type="match status" value="1"/>
</dbReference>
<keyword evidence="5" id="KW-1185">Reference proteome</keyword>
<dbReference type="Gene3D" id="3.90.25.10">
    <property type="entry name" value="UDP-galactose 4-epimerase, domain 1"/>
    <property type="match status" value="1"/>
</dbReference>
<dbReference type="OMA" id="FMENTVA"/>
<dbReference type="RefSeq" id="XP_643826.1">
    <property type="nucleotide sequence ID" value="XM_638734.1"/>
</dbReference>
<protein>
    <recommendedName>
        <fullName evidence="3">NmrA-like domain-containing protein</fullName>
    </recommendedName>
</protein>
<evidence type="ECO:0000256" key="1">
    <source>
        <dbReference type="ARBA" id="ARBA00006328"/>
    </source>
</evidence>
<evidence type="ECO:0000313" key="4">
    <source>
        <dbReference type="EMBL" id="EAL69807.1"/>
    </source>
</evidence>
<dbReference type="FunCoup" id="Q86I47">
    <property type="interactions" value="196"/>
</dbReference>
<comment type="similarity">
    <text evidence="1">Belongs to the NmrA-type oxidoreductase family.</text>
</comment>
<evidence type="ECO:0000256" key="2">
    <source>
        <dbReference type="ARBA" id="ARBA00022857"/>
    </source>
</evidence>
<dbReference type="Gene3D" id="3.40.50.720">
    <property type="entry name" value="NAD(P)-binding Rossmann-like Domain"/>
    <property type="match status" value="1"/>
</dbReference>
<dbReference type="CDD" id="cd05251">
    <property type="entry name" value="NmrA_like_SDR_a"/>
    <property type="match status" value="1"/>
</dbReference>
<evidence type="ECO:0000259" key="3">
    <source>
        <dbReference type="Pfam" id="PF05368"/>
    </source>
</evidence>
<accession>Q86I47</accession>
<evidence type="ECO:0000313" key="5">
    <source>
        <dbReference type="Proteomes" id="UP000002195"/>
    </source>
</evidence>
<name>Q86I47_DICDI</name>
<dbReference type="InterPro" id="IPR036291">
    <property type="entry name" value="NAD(P)-bd_dom_sf"/>
</dbReference>
<dbReference type="KEGG" id="ddi:DDB_G0275053"/>
<dbReference type="EMBL" id="AAFI02000013">
    <property type="protein sequence ID" value="EAL69807.1"/>
    <property type="molecule type" value="Genomic_DNA"/>
</dbReference>
<accession>Q553Y5</accession>
<dbReference type="InterPro" id="IPR051164">
    <property type="entry name" value="NmrA-like_oxidored"/>
</dbReference>
<gene>
    <name evidence="4" type="ORF">DDB_G0275053</name>
</gene>
<reference evidence="4 5" key="1">
    <citation type="journal article" date="2005" name="Nature">
        <title>The genome of the social amoeba Dictyostelium discoideum.</title>
        <authorList>
            <consortium name="The Dictyostelium discoideum Sequencing Consortium"/>
            <person name="Eichinger L."/>
            <person name="Pachebat J.A."/>
            <person name="Glockner G."/>
            <person name="Rajandream M.A."/>
            <person name="Sucgang R."/>
            <person name="Berriman M."/>
            <person name="Song J."/>
            <person name="Olsen R."/>
            <person name="Szafranski K."/>
            <person name="Xu Q."/>
            <person name="Tunggal B."/>
            <person name="Kummerfeld S."/>
            <person name="Madera M."/>
            <person name="Konfortov B.A."/>
            <person name="Rivero F."/>
            <person name="Bankier A.T."/>
            <person name="Lehmann R."/>
            <person name="Hamlin N."/>
            <person name="Davies R."/>
            <person name="Gaudet P."/>
            <person name="Fey P."/>
            <person name="Pilcher K."/>
            <person name="Chen G."/>
            <person name="Saunders D."/>
            <person name="Sodergren E."/>
            <person name="Davis P."/>
            <person name="Kerhornou A."/>
            <person name="Nie X."/>
            <person name="Hall N."/>
            <person name="Anjard C."/>
            <person name="Hemphill L."/>
            <person name="Bason N."/>
            <person name="Farbrother P."/>
            <person name="Desany B."/>
            <person name="Just E."/>
            <person name="Morio T."/>
            <person name="Rost R."/>
            <person name="Churcher C."/>
            <person name="Cooper J."/>
            <person name="Haydock S."/>
            <person name="van Driessche N."/>
            <person name="Cronin A."/>
            <person name="Goodhead I."/>
            <person name="Muzny D."/>
            <person name="Mourier T."/>
            <person name="Pain A."/>
            <person name="Lu M."/>
            <person name="Harper D."/>
            <person name="Lindsay R."/>
            <person name="Hauser H."/>
            <person name="James K."/>
            <person name="Quiles M."/>
            <person name="Madan Babu M."/>
            <person name="Saito T."/>
            <person name="Buchrieser C."/>
            <person name="Wardroper A."/>
            <person name="Felder M."/>
            <person name="Thangavelu M."/>
            <person name="Johnson D."/>
            <person name="Knights A."/>
            <person name="Loulseged H."/>
            <person name="Mungall K."/>
            <person name="Oliver K."/>
            <person name="Price C."/>
            <person name="Quail M.A."/>
            <person name="Urushihara H."/>
            <person name="Hernandez J."/>
            <person name="Rabbinowitsch E."/>
            <person name="Steffen D."/>
            <person name="Sanders M."/>
            <person name="Ma J."/>
            <person name="Kohara Y."/>
            <person name="Sharp S."/>
            <person name="Simmonds M."/>
            <person name="Spiegler S."/>
            <person name="Tivey A."/>
            <person name="Sugano S."/>
            <person name="White B."/>
            <person name="Walker D."/>
            <person name="Woodward J."/>
            <person name="Winckler T."/>
            <person name="Tanaka Y."/>
            <person name="Shaulsky G."/>
            <person name="Schleicher M."/>
            <person name="Weinstock G."/>
            <person name="Rosenthal A."/>
            <person name="Cox E.C."/>
            <person name="Chisholm R.L."/>
            <person name="Gibbs R."/>
            <person name="Loomis W.F."/>
            <person name="Platzer M."/>
            <person name="Kay R.R."/>
            <person name="Williams J."/>
            <person name="Dear P.H."/>
            <person name="Noegel A.A."/>
            <person name="Barrell B."/>
            <person name="Kuspa A."/>
        </authorList>
    </citation>
    <scope>NUCLEOTIDE SEQUENCE [LARGE SCALE GENOMIC DNA]</scope>
    <source>
        <strain evidence="4 5">AX4</strain>
    </source>
</reference>